<name>A0AAV7SXN2_PLEWA</name>
<comment type="similarity">
    <text evidence="2">Belongs to the MS4A family.</text>
</comment>
<proteinExistence type="inferred from homology"/>
<reference evidence="7" key="1">
    <citation type="journal article" date="2022" name="bioRxiv">
        <title>Sequencing and chromosome-scale assembly of the giantPleurodeles waltlgenome.</title>
        <authorList>
            <person name="Brown T."/>
            <person name="Elewa A."/>
            <person name="Iarovenko S."/>
            <person name="Subramanian E."/>
            <person name="Araus A.J."/>
            <person name="Petzold A."/>
            <person name="Susuki M."/>
            <person name="Suzuki K.-i.T."/>
            <person name="Hayashi T."/>
            <person name="Toyoda A."/>
            <person name="Oliveira C."/>
            <person name="Osipova E."/>
            <person name="Leigh N.D."/>
            <person name="Simon A."/>
            <person name="Yun M.H."/>
        </authorList>
    </citation>
    <scope>NUCLEOTIDE SEQUENCE</scope>
    <source>
        <strain evidence="7">20211129_DDA</strain>
        <tissue evidence="7">Liver</tissue>
    </source>
</reference>
<keyword evidence="4 6" id="KW-1133">Transmembrane helix</keyword>
<feature type="transmembrane region" description="Helical" evidence="6">
    <location>
        <begin position="143"/>
        <end position="164"/>
    </location>
</feature>
<evidence type="ECO:0000256" key="3">
    <source>
        <dbReference type="ARBA" id="ARBA00022692"/>
    </source>
</evidence>
<dbReference type="EMBL" id="JANPWB010000007">
    <property type="protein sequence ID" value="KAJ1168964.1"/>
    <property type="molecule type" value="Genomic_DNA"/>
</dbReference>
<evidence type="ECO:0000313" key="7">
    <source>
        <dbReference type="EMBL" id="KAJ1168964.1"/>
    </source>
</evidence>
<dbReference type="InterPro" id="IPR007237">
    <property type="entry name" value="CD20-like"/>
</dbReference>
<evidence type="ECO:0000313" key="8">
    <source>
        <dbReference type="Proteomes" id="UP001066276"/>
    </source>
</evidence>
<feature type="transmembrane region" description="Helical" evidence="6">
    <location>
        <begin position="26"/>
        <end position="51"/>
    </location>
</feature>
<dbReference type="Proteomes" id="UP001066276">
    <property type="component" value="Chromosome 4_1"/>
</dbReference>
<dbReference type="PANTHER" id="PTHR23320">
    <property type="entry name" value="MEMBRANE-SPANNING 4-DOMAINS SUBFAMILY A MS4A -RELATED"/>
    <property type="match status" value="1"/>
</dbReference>
<gene>
    <name evidence="7" type="ORF">NDU88_000876</name>
</gene>
<accession>A0AAV7SXN2</accession>
<sequence>MNQLEPPSSSSHVPVYLKIFRKGQPLALGMVLMMSGISIVVLGSLLLTIYIEYVSITAHTKTPTWVGTLFIISGCMAASAQHKGPRGNVVGSLVSSVFTTLVAAGGIIVFTLDVSSTAQVGCITPGFYCTMYRDAFIIVYKGILGYLLALSVLGFCISITNIVFGSKAVCCKSSSDTEQPQFIVQNPYAVQASGMQVPQDMPGYFDESTGHGMQMASGFSTVPNGQEAAVSSPVSYSYSTSAEGKWP</sequence>
<dbReference type="PANTHER" id="PTHR23320:SF128">
    <property type="entry name" value="MEMBRANE-SPANNING 4-DOMAINS SUBFAMILY A MEMBER 4A"/>
    <property type="match status" value="1"/>
</dbReference>
<keyword evidence="5 6" id="KW-0472">Membrane</keyword>
<evidence type="ECO:0000256" key="5">
    <source>
        <dbReference type="ARBA" id="ARBA00023136"/>
    </source>
</evidence>
<protein>
    <recommendedName>
        <fullName evidence="9">Membrane-spanning 4-domains subfamily A member 4A-like</fullName>
    </recommendedName>
</protein>
<dbReference type="Pfam" id="PF04103">
    <property type="entry name" value="CD20"/>
    <property type="match status" value="1"/>
</dbReference>
<feature type="transmembrane region" description="Helical" evidence="6">
    <location>
        <begin position="92"/>
        <end position="112"/>
    </location>
</feature>
<dbReference type="InterPro" id="IPR030417">
    <property type="entry name" value="MS4A"/>
</dbReference>
<evidence type="ECO:0000256" key="4">
    <source>
        <dbReference type="ARBA" id="ARBA00022989"/>
    </source>
</evidence>
<keyword evidence="3 6" id="KW-0812">Transmembrane</keyword>
<dbReference type="GO" id="GO:0016020">
    <property type="term" value="C:membrane"/>
    <property type="evidence" value="ECO:0007669"/>
    <property type="project" value="UniProtKB-SubCell"/>
</dbReference>
<keyword evidence="8" id="KW-1185">Reference proteome</keyword>
<organism evidence="7 8">
    <name type="scientific">Pleurodeles waltl</name>
    <name type="common">Iberian ribbed newt</name>
    <dbReference type="NCBI Taxonomy" id="8319"/>
    <lineage>
        <taxon>Eukaryota</taxon>
        <taxon>Metazoa</taxon>
        <taxon>Chordata</taxon>
        <taxon>Craniata</taxon>
        <taxon>Vertebrata</taxon>
        <taxon>Euteleostomi</taxon>
        <taxon>Amphibia</taxon>
        <taxon>Batrachia</taxon>
        <taxon>Caudata</taxon>
        <taxon>Salamandroidea</taxon>
        <taxon>Salamandridae</taxon>
        <taxon>Pleurodelinae</taxon>
        <taxon>Pleurodeles</taxon>
    </lineage>
</organism>
<evidence type="ECO:0008006" key="9">
    <source>
        <dbReference type="Google" id="ProtNLM"/>
    </source>
</evidence>
<evidence type="ECO:0000256" key="2">
    <source>
        <dbReference type="ARBA" id="ARBA00009565"/>
    </source>
</evidence>
<evidence type="ECO:0000256" key="1">
    <source>
        <dbReference type="ARBA" id="ARBA00004141"/>
    </source>
</evidence>
<dbReference type="AlphaFoldDB" id="A0AAV7SXN2"/>
<evidence type="ECO:0000256" key="6">
    <source>
        <dbReference type="SAM" id="Phobius"/>
    </source>
</evidence>
<comment type="caution">
    <text evidence="7">The sequence shown here is derived from an EMBL/GenBank/DDBJ whole genome shotgun (WGS) entry which is preliminary data.</text>
</comment>
<comment type="subcellular location">
    <subcellularLocation>
        <location evidence="1">Membrane</location>
        <topology evidence="1">Multi-pass membrane protein</topology>
    </subcellularLocation>
</comment>